<gene>
    <name evidence="1" type="ORF">DFR60_109222</name>
</gene>
<dbReference type="AlphaFoldDB" id="A0A2V3Y2U8"/>
<proteinExistence type="predicted"/>
<reference evidence="1 2" key="1">
    <citation type="submission" date="2018-05" db="EMBL/GenBank/DDBJ databases">
        <title>Genomic Encyclopedia of Type Strains, Phase IV (KMG-IV): sequencing the most valuable type-strain genomes for metagenomic binning, comparative biology and taxonomic classification.</title>
        <authorList>
            <person name="Goeker M."/>
        </authorList>
    </citation>
    <scope>NUCLEOTIDE SEQUENCE [LARGE SCALE GENOMIC DNA]</scope>
    <source>
        <strain evidence="1 2">DSM 24995</strain>
    </source>
</reference>
<comment type="caution">
    <text evidence="1">The sequence shown here is derived from an EMBL/GenBank/DDBJ whole genome shotgun (WGS) entry which is preliminary data.</text>
</comment>
<organism evidence="1 2">
    <name type="scientific">Hungatella effluvii</name>
    <dbReference type="NCBI Taxonomy" id="1096246"/>
    <lineage>
        <taxon>Bacteria</taxon>
        <taxon>Bacillati</taxon>
        <taxon>Bacillota</taxon>
        <taxon>Clostridia</taxon>
        <taxon>Lachnospirales</taxon>
        <taxon>Lachnospiraceae</taxon>
        <taxon>Hungatella</taxon>
    </lineage>
</organism>
<protein>
    <submittedName>
        <fullName evidence="1">Uncharacterized protein</fullName>
    </submittedName>
</protein>
<dbReference type="GeneID" id="86062859"/>
<dbReference type="EMBL" id="QJKD01000009">
    <property type="protein sequence ID" value="PXX51818.1"/>
    <property type="molecule type" value="Genomic_DNA"/>
</dbReference>
<evidence type="ECO:0000313" key="1">
    <source>
        <dbReference type="EMBL" id="PXX51818.1"/>
    </source>
</evidence>
<evidence type="ECO:0000313" key="2">
    <source>
        <dbReference type="Proteomes" id="UP000248057"/>
    </source>
</evidence>
<accession>A0A2V3Y2U8</accession>
<sequence>MAEYRLKPGKVGEKVIGAYEKAEKKFTDAFLEEDAVSDSGYRLKTGKTGESVKGAYKKIEDGVVGAYKKVEDAFVDAFLERCDEEESGEVDK</sequence>
<dbReference type="Proteomes" id="UP000248057">
    <property type="component" value="Unassembled WGS sequence"/>
</dbReference>
<dbReference type="RefSeq" id="WP_110324133.1">
    <property type="nucleotide sequence ID" value="NZ_JAQETU010000008.1"/>
</dbReference>
<keyword evidence="2" id="KW-1185">Reference proteome</keyword>
<name>A0A2V3Y2U8_9FIRM</name>